<feature type="chain" id="PRO_5040345363" evidence="1">
    <location>
        <begin position="24"/>
        <end position="1198"/>
    </location>
</feature>
<evidence type="ECO:0000313" key="3">
    <source>
        <dbReference type="RefSeq" id="XP_050552168.1"/>
    </source>
</evidence>
<organism evidence="2 3">
    <name type="scientific">Spodoptera frugiperda</name>
    <name type="common">Fall armyworm</name>
    <dbReference type="NCBI Taxonomy" id="7108"/>
    <lineage>
        <taxon>Eukaryota</taxon>
        <taxon>Metazoa</taxon>
        <taxon>Ecdysozoa</taxon>
        <taxon>Arthropoda</taxon>
        <taxon>Hexapoda</taxon>
        <taxon>Insecta</taxon>
        <taxon>Pterygota</taxon>
        <taxon>Neoptera</taxon>
        <taxon>Endopterygota</taxon>
        <taxon>Lepidoptera</taxon>
        <taxon>Glossata</taxon>
        <taxon>Ditrysia</taxon>
        <taxon>Noctuoidea</taxon>
        <taxon>Noctuidae</taxon>
        <taxon>Amphipyrinae</taxon>
        <taxon>Spodoptera</taxon>
    </lineage>
</organism>
<sequence length="1198" mass="137011">MDIKLTAVLLLALTLTLHDPVSADYLWHNDEIPYSAKAKCFRGHSYYSNSVTANNTDVDVNSDVESLLDYANEDTCYYCVCSVDGEAVGCIHRDMSFCNFFRVIRSKKHIRDRYTSLLGQDRPTYFRQLSWRMRRTMDNGIFDLIHTVNQESQMCVPFVSEYSDCNDDNLCSGCSKCTCTSEGEWSCRDVRECPQYSPEDALQEFGVNRVNGEFDPNTNDAEGIFDSALDMLEYEMSKKNKKIIKTSSNPQVPAPQPQQDNDVLLDQLHSMTLNDFVDSLSRSKRSVSMAKGHKKRSVDKEMEKYNHNGNLSHTSNNSIHFYNTIDELNEDTLKNSNLTGTVLAKKVDMVAPLTRRSDSFLGNGSKALHIEYSQPHTYHPITNNKIEAEQESKFDSSHENLKTVLGNYSQDTKNKVVSKIVVNELKKGSEIIGDATAPVMSNITFTPENDTLTAMAFIAGNLLNKLWNMEKDASASSMETDKLKQEKIADLLDLFKEPLNLRQETFLKNALEHLSSAIDKQKNVKNISICETFQNIDHTVDVTDDEKPKMSTVSVPCADTDKKNKGTGDKTKKATVKAITKIHNVLDLIRRFERVQSNLSELKHGPKLDFTHFNHTRNDKPYPKTTLTNDETHSLNVFGNLLEKITKLILPKRNNKKIKSAITSQNILSGNDHLKKKFKKMYNIDLTNMTVTAKDKIILDYLTHVERNPDCLLNNNNDDELENISTIEGNIFLKLTEFFKLKTFNDLLKMLEPDRTTLTRGNGTNRTIFETTTALGENKLSTNLKSGDPNKFNSTKEKLKAHFKTIIEDLIELQGTKGLNLKGHINIADALPCIYNILKLNREDTVTKKEKIIEDPVKKVADIFNEIKKEMKLAQNRRTFDNTITERPKSAIVWERLVNNLNNKTNTRRTLNAKTPKSYEQIKKMMELVEGGSSTYKQYALLVKVPPSGKLILLKALEQDVQATIHVFNDILLSLPDLIKLPKQKFAELEEFVDNTVKGFKLSEKINEKINSEEKDEETKYFSNDVQSVMFNAIKNKLKGKQVLANENLRSEEGGQLRVSRAQIIAQLIRNRVNQYMNDREHQRGATDDINYVIARRIIYYLDIGDYKLANDLFKMLFYQNENKLGQFSSDLFVNDKHFVSSTLKYSDIPLRRMAQPRKESNPSLMFEDASKMKGKYKDWINQDHLIKQLLNIKSMRM</sequence>
<reference evidence="3" key="1">
    <citation type="submission" date="2025-08" db="UniProtKB">
        <authorList>
            <consortium name="RefSeq"/>
        </authorList>
    </citation>
    <scope>IDENTIFICATION</scope>
    <source>
        <tissue evidence="3">Whole larval tissue</tissue>
    </source>
</reference>
<keyword evidence="2" id="KW-1185">Reference proteome</keyword>
<evidence type="ECO:0000313" key="2">
    <source>
        <dbReference type="Proteomes" id="UP000829999"/>
    </source>
</evidence>
<feature type="signal peptide" evidence="1">
    <location>
        <begin position="1"/>
        <end position="23"/>
    </location>
</feature>
<name>A0A9R0DRZ7_SPOFR</name>
<gene>
    <name evidence="3" type="primary">LOC118277665</name>
</gene>
<dbReference type="OrthoDB" id="2139606at2759"/>
<dbReference type="RefSeq" id="XP_050552168.1">
    <property type="nucleotide sequence ID" value="XM_050696211.1"/>
</dbReference>
<dbReference type="AlphaFoldDB" id="A0A9R0DRZ7"/>
<evidence type="ECO:0000256" key="1">
    <source>
        <dbReference type="SAM" id="SignalP"/>
    </source>
</evidence>
<dbReference type="Proteomes" id="UP000829999">
    <property type="component" value="Chromosome 10"/>
</dbReference>
<proteinExistence type="predicted"/>
<accession>A0A9R0DRZ7</accession>
<protein>
    <submittedName>
        <fullName evidence="3">Uncharacterized protein LOC118277665 isoform X1</fullName>
    </submittedName>
</protein>
<keyword evidence="1" id="KW-0732">Signal</keyword>
<dbReference type="GeneID" id="118277665"/>